<sequence length="121" mass="12635">SRALVWQEMADMDAGKPAVGCSDTFAAAALWAASRYGLAGPAIDPVTGRQTLGIVLLADLLDHVRPALAEAGDLEQVRLLVDRLLAMGTGAERQRRAAERGMSAVLDIVAITAAAQREAPA</sequence>
<dbReference type="InterPro" id="IPR014746">
    <property type="entry name" value="Gln_synth/guanido_kin_cat_dom"/>
</dbReference>
<evidence type="ECO:0000313" key="1">
    <source>
        <dbReference type="EMBL" id="MFO7191988.1"/>
    </source>
</evidence>
<keyword evidence="1" id="KW-0436">Ligase</keyword>
<dbReference type="SUPFAM" id="SSF55931">
    <property type="entry name" value="Glutamine synthetase/guanido kinase"/>
    <property type="match status" value="1"/>
</dbReference>
<name>A0ABD6FDK2_9PSEU</name>
<evidence type="ECO:0000313" key="2">
    <source>
        <dbReference type="Proteomes" id="UP000249324"/>
    </source>
</evidence>
<reference evidence="1 2" key="1">
    <citation type="journal article" date="2021" name="BMC Genomics">
        <title>Genome-resolved metagenome and metatranscriptome analyses of thermophilic composting reveal key bacterial players and their metabolic interactions.</title>
        <authorList>
            <person name="Braga L.P.P."/>
            <person name="Pereira R.V."/>
            <person name="Martins L.F."/>
            <person name="Moura L.M.S."/>
            <person name="Sanchez F.B."/>
            <person name="Patane J.S.L."/>
            <person name="da Silva A.M."/>
            <person name="Setubal J.C."/>
        </authorList>
    </citation>
    <scope>NUCLEOTIDE SEQUENCE [LARGE SCALE GENOMIC DNA]</scope>
    <source>
        <strain evidence="1">ZC4RG45</strain>
    </source>
</reference>
<dbReference type="Proteomes" id="UP000249324">
    <property type="component" value="Unassembled WGS sequence"/>
</dbReference>
<organism evidence="1 2">
    <name type="scientific">Thermocrispum agreste</name>
    <dbReference type="NCBI Taxonomy" id="37925"/>
    <lineage>
        <taxon>Bacteria</taxon>
        <taxon>Bacillati</taxon>
        <taxon>Actinomycetota</taxon>
        <taxon>Actinomycetes</taxon>
        <taxon>Pseudonocardiales</taxon>
        <taxon>Pseudonocardiaceae</taxon>
        <taxon>Thermocrispum</taxon>
    </lineage>
</organism>
<dbReference type="Gene3D" id="3.30.590.20">
    <property type="match status" value="1"/>
</dbReference>
<comment type="caution">
    <text evidence="1">The sequence shown here is derived from an EMBL/GenBank/DDBJ whole genome shotgun (WGS) entry which is preliminary data.</text>
</comment>
<gene>
    <name evidence="1" type="ORF">DIU77_007070</name>
</gene>
<dbReference type="AlphaFoldDB" id="A0ABD6FDK2"/>
<accession>A0ABD6FDK2</accession>
<dbReference type="EMBL" id="QGUI02000065">
    <property type="protein sequence ID" value="MFO7191988.1"/>
    <property type="molecule type" value="Genomic_DNA"/>
</dbReference>
<proteinExistence type="predicted"/>
<protein>
    <submittedName>
        <fullName evidence="1">Carboxylate--amine ligase</fullName>
    </submittedName>
</protein>
<dbReference type="GO" id="GO:0016874">
    <property type="term" value="F:ligase activity"/>
    <property type="evidence" value="ECO:0007669"/>
    <property type="project" value="UniProtKB-KW"/>
</dbReference>
<feature type="non-terminal residue" evidence="1">
    <location>
        <position position="1"/>
    </location>
</feature>